<dbReference type="RefSeq" id="WP_106167632.1">
    <property type="nucleotide sequence ID" value="NZ_JAVKZF010000004.1"/>
</dbReference>
<gene>
    <name evidence="2" type="ORF">DSM107010_57300</name>
</gene>
<evidence type="ECO:0000313" key="3">
    <source>
        <dbReference type="Proteomes" id="UP000282574"/>
    </source>
</evidence>
<proteinExistence type="predicted"/>
<dbReference type="SUPFAM" id="SSF55729">
    <property type="entry name" value="Acyl-CoA N-acyltransferases (Nat)"/>
    <property type="match status" value="1"/>
</dbReference>
<reference evidence="2 3" key="1">
    <citation type="journal article" date="2019" name="Genome Biol. Evol.">
        <title>Day and night: Metabolic profiles and evolutionary relationships of six axenic non-marine cyanobacteria.</title>
        <authorList>
            <person name="Will S.E."/>
            <person name="Henke P."/>
            <person name="Boedeker C."/>
            <person name="Huang S."/>
            <person name="Brinkmann H."/>
            <person name="Rohde M."/>
            <person name="Jarek M."/>
            <person name="Friedl T."/>
            <person name="Seufert S."/>
            <person name="Schumacher M."/>
            <person name="Overmann J."/>
            <person name="Neumann-Schaal M."/>
            <person name="Petersen J."/>
        </authorList>
    </citation>
    <scope>NUCLEOTIDE SEQUENCE [LARGE SCALE GENOMIC DNA]</scope>
    <source>
        <strain evidence="2 3">SAG 39.79</strain>
    </source>
</reference>
<protein>
    <recommendedName>
        <fullName evidence="1">N-acetyltransferase domain-containing protein</fullName>
    </recommendedName>
</protein>
<sequence>MSLVNLLKSKSWETQHLFLRLFALEDFDAVYQIYSNFEVMRYIDKGVRTKSEVLVELNSYIKHWQEYNFGPLAVIHKESGKLIGRSGLYLSDRSPFAQLGYVLDLLYHKQGLGVEVAKSSLKHALRN</sequence>
<name>A0AB37UBI0_9CYAN</name>
<dbReference type="PANTHER" id="PTHR43792:SF1">
    <property type="entry name" value="N-ACETYLTRANSFERASE DOMAIN-CONTAINING PROTEIN"/>
    <property type="match status" value="1"/>
</dbReference>
<comment type="caution">
    <text evidence="2">The sequence shown here is derived from an EMBL/GenBank/DDBJ whole genome shotgun (WGS) entry which is preliminary data.</text>
</comment>
<dbReference type="InterPro" id="IPR000182">
    <property type="entry name" value="GNAT_dom"/>
</dbReference>
<dbReference type="GO" id="GO:0016747">
    <property type="term" value="F:acyltransferase activity, transferring groups other than amino-acyl groups"/>
    <property type="evidence" value="ECO:0007669"/>
    <property type="project" value="InterPro"/>
</dbReference>
<evidence type="ECO:0000313" key="2">
    <source>
        <dbReference type="EMBL" id="RUT04550.1"/>
    </source>
</evidence>
<accession>A0AB37UBI0</accession>
<evidence type="ECO:0000259" key="1">
    <source>
        <dbReference type="Pfam" id="PF13302"/>
    </source>
</evidence>
<dbReference type="Pfam" id="PF13302">
    <property type="entry name" value="Acetyltransf_3"/>
    <property type="match status" value="1"/>
</dbReference>
<dbReference type="InterPro" id="IPR016181">
    <property type="entry name" value="Acyl_CoA_acyltransferase"/>
</dbReference>
<dbReference type="Gene3D" id="3.40.630.30">
    <property type="match status" value="1"/>
</dbReference>
<dbReference type="Proteomes" id="UP000282574">
    <property type="component" value="Unassembled WGS sequence"/>
</dbReference>
<keyword evidence="3" id="KW-1185">Reference proteome</keyword>
<dbReference type="AlphaFoldDB" id="A0AB37UBI0"/>
<organism evidence="2 3">
    <name type="scientific">Chroococcidiopsis cubana SAG 39.79</name>
    <dbReference type="NCBI Taxonomy" id="388085"/>
    <lineage>
        <taxon>Bacteria</taxon>
        <taxon>Bacillati</taxon>
        <taxon>Cyanobacteriota</taxon>
        <taxon>Cyanophyceae</taxon>
        <taxon>Chroococcidiopsidales</taxon>
        <taxon>Chroococcidiopsidaceae</taxon>
        <taxon>Chroococcidiopsis</taxon>
    </lineage>
</organism>
<feature type="domain" description="N-acetyltransferase" evidence="1">
    <location>
        <begin position="17"/>
        <end position="125"/>
    </location>
</feature>
<dbReference type="EMBL" id="RSCK01000084">
    <property type="protein sequence ID" value="RUT04550.1"/>
    <property type="molecule type" value="Genomic_DNA"/>
</dbReference>
<dbReference type="InterPro" id="IPR051531">
    <property type="entry name" value="N-acetyltransferase"/>
</dbReference>
<dbReference type="PANTHER" id="PTHR43792">
    <property type="entry name" value="GNAT FAMILY, PUTATIVE (AFU_ORTHOLOGUE AFUA_3G00765)-RELATED-RELATED"/>
    <property type="match status" value="1"/>
</dbReference>